<keyword evidence="3" id="KW-0833">Ubl conjugation pathway</keyword>
<dbReference type="EMBL" id="DVAB01000005">
    <property type="protein sequence ID" value="HIJ99990.1"/>
    <property type="molecule type" value="Genomic_DNA"/>
</dbReference>
<gene>
    <name evidence="7" type="ORF">H1016_00440</name>
</gene>
<dbReference type="InterPro" id="IPR051550">
    <property type="entry name" value="SCF-Subunits/Alg-Epimerases"/>
</dbReference>
<feature type="compositionally biased region" description="Pro residues" evidence="4">
    <location>
        <begin position="738"/>
        <end position="749"/>
    </location>
</feature>
<comment type="caution">
    <text evidence="7">The sequence shown here is derived from an EMBL/GenBank/DDBJ whole genome shotgun (WGS) entry which is preliminary data.</text>
</comment>
<dbReference type="InterPro" id="IPR006626">
    <property type="entry name" value="PbH1"/>
</dbReference>
<dbReference type="SMART" id="SM00710">
    <property type="entry name" value="PbH1"/>
    <property type="match status" value="15"/>
</dbReference>
<dbReference type="Gene3D" id="2.160.20.10">
    <property type="entry name" value="Single-stranded right-handed beta-helix, Pectin lyase-like"/>
    <property type="match status" value="3"/>
</dbReference>
<evidence type="ECO:0000313" key="7">
    <source>
        <dbReference type="EMBL" id="HIJ99990.1"/>
    </source>
</evidence>
<dbReference type="PANTHER" id="PTHR22990">
    <property type="entry name" value="F-BOX ONLY PROTEIN"/>
    <property type="match status" value="1"/>
</dbReference>
<sequence>MRTIFVNKKIYTVLIIALALFFVKINFAAADCTNGNNPPTDGDWLIGNETICEDMAIVLNGNLTINDTGNATFRNVTLYLNSSYNLSNGISVSGGSYYIYPNSAGEPSSILAYDPLYHYKFAVYSGSTFIIADSEVSDVGINSDLDKSGLYIAAHNAIVNSSNISNSVHGVIVDFANNTQIIGNDIFDIDFFGVLLFDSNYALISDNFIEDVGADGVRVVAFFATSNHNVINGNTILNPPEAGILVDKASDINITENLIQNSEQEGISIENVNTTALIANNTITSSGFTGIKVFNSIGGNYLKLLGNSVSDTQNIAGIWLAKTNFTDIGYNNLSENYVGLYLTDSQNNSIHDNTIYLSEKNGIYLTGFTFGNRETANNTIENNTISNTTIGPEITLADSDSNVIKNNTILSDMTGIYLSSSHKNNLFLNNLESSVATVGTGIASDYGSTNNNISENEIKFFGLGIYLKENIDTTIANNEFVKNGYGIIMGDSFGIDVFNNLINNTDPLAIGGFGIEIFRSNATIGGNEVIKYSHGIYISDNSYPIIENNTLASNEAFGIFLINSSAITSPPDLNGTNTFAPNNSEGRILQQWFLTVRVIDTNSNPIEGADVLVCQNITNTCWGTMTDPNGYVYNLGAIEYDINNSGILTDWSLHNISANKTGYVTNSTLETIDSYKSIIIQLAPIPPTPPPQLQGEGGGANIGTGLHTNSSGKPEAGVLRAPQPPALPVPTPTVTTPAPAPEPATIPPSAGPTGLITLARIRENSLWLLLVIAMLIMGYYSYRKYGKKRTTSRKVYKTNLYSIEVT</sequence>
<dbReference type="Proteomes" id="UP000646946">
    <property type="component" value="Unassembled WGS sequence"/>
</dbReference>
<proteinExistence type="predicted"/>
<dbReference type="InterPro" id="IPR011050">
    <property type="entry name" value="Pectin_lyase_fold/virulence"/>
</dbReference>
<dbReference type="AlphaFoldDB" id="A0A832XHX4"/>
<keyword evidence="5" id="KW-0472">Membrane</keyword>
<evidence type="ECO:0000256" key="3">
    <source>
        <dbReference type="ARBA" id="ARBA00022786"/>
    </source>
</evidence>
<feature type="domain" description="Right handed beta helix" evidence="6">
    <location>
        <begin position="148"/>
        <end position="300"/>
    </location>
</feature>
<dbReference type="NCBIfam" id="TIGR03804">
    <property type="entry name" value="para_beta_helix"/>
    <property type="match status" value="7"/>
</dbReference>
<dbReference type="InterPro" id="IPR039448">
    <property type="entry name" value="Beta_helix"/>
</dbReference>
<feature type="region of interest" description="Disordered" evidence="4">
    <location>
        <begin position="689"/>
        <end position="749"/>
    </location>
</feature>
<reference evidence="7 8" key="1">
    <citation type="journal article" name="Nat. Commun.">
        <title>Undinarchaeota illuminate DPANN phylogeny and the impact of gene transfer on archaeal evolution.</title>
        <authorList>
            <person name="Dombrowski N."/>
            <person name="Williams T.A."/>
            <person name="Sun J."/>
            <person name="Woodcroft B.J."/>
            <person name="Lee J.H."/>
            <person name="Minh B.Q."/>
            <person name="Rinke C."/>
            <person name="Spang A."/>
        </authorList>
    </citation>
    <scope>NUCLEOTIDE SEQUENCE [LARGE SCALE GENOMIC DNA]</scope>
    <source>
        <strain evidence="7">MAG_bin1129</strain>
    </source>
</reference>
<evidence type="ECO:0000259" key="6">
    <source>
        <dbReference type="Pfam" id="PF13229"/>
    </source>
</evidence>
<dbReference type="Pfam" id="PF13229">
    <property type="entry name" value="Beta_helix"/>
    <property type="match status" value="2"/>
</dbReference>
<dbReference type="PANTHER" id="PTHR22990:SF15">
    <property type="entry name" value="F-BOX ONLY PROTEIN 10"/>
    <property type="match status" value="1"/>
</dbReference>
<accession>A0A832XHX4</accession>
<feature type="transmembrane region" description="Helical" evidence="5">
    <location>
        <begin position="765"/>
        <end position="782"/>
    </location>
</feature>
<dbReference type="SUPFAM" id="SSF51126">
    <property type="entry name" value="Pectin lyase-like"/>
    <property type="match status" value="3"/>
</dbReference>
<evidence type="ECO:0000313" key="8">
    <source>
        <dbReference type="Proteomes" id="UP000646946"/>
    </source>
</evidence>
<dbReference type="InterPro" id="IPR022441">
    <property type="entry name" value="Para_beta_helix_rpt-2"/>
</dbReference>
<keyword evidence="5" id="KW-1133">Transmembrane helix</keyword>
<keyword evidence="8" id="KW-1185">Reference proteome</keyword>
<organism evidence="7 8">
    <name type="scientific">Candidatus Naiadarchaeum limnaeum</name>
    <dbReference type="NCBI Taxonomy" id="2756139"/>
    <lineage>
        <taxon>Archaea</taxon>
        <taxon>Candidatus Undinarchaeota</taxon>
        <taxon>Candidatus Undinarchaeia</taxon>
        <taxon>Candidatus Naiadarchaeales</taxon>
        <taxon>Candidatus Naiadarchaeaceae</taxon>
        <taxon>Candidatus Naiadarchaeum</taxon>
    </lineage>
</organism>
<name>A0A832XHX4_9ARCH</name>
<protein>
    <submittedName>
        <fullName evidence="7">Right-handed parallel beta-helix repeat-containing protein</fullName>
    </submittedName>
</protein>
<evidence type="ECO:0000256" key="1">
    <source>
        <dbReference type="ARBA" id="ARBA00004906"/>
    </source>
</evidence>
<feature type="compositionally biased region" description="Pro residues" evidence="4">
    <location>
        <begin position="722"/>
        <end position="731"/>
    </location>
</feature>
<feature type="domain" description="Right handed beta helix" evidence="6">
    <location>
        <begin position="447"/>
        <end position="567"/>
    </location>
</feature>
<comment type="pathway">
    <text evidence="1">Protein modification; protein ubiquitination.</text>
</comment>
<keyword evidence="2" id="KW-0677">Repeat</keyword>
<keyword evidence="5" id="KW-0812">Transmembrane</keyword>
<evidence type="ECO:0000256" key="4">
    <source>
        <dbReference type="SAM" id="MobiDB-lite"/>
    </source>
</evidence>
<evidence type="ECO:0000256" key="5">
    <source>
        <dbReference type="SAM" id="Phobius"/>
    </source>
</evidence>
<dbReference type="InterPro" id="IPR012334">
    <property type="entry name" value="Pectin_lyas_fold"/>
</dbReference>
<evidence type="ECO:0000256" key="2">
    <source>
        <dbReference type="ARBA" id="ARBA00022737"/>
    </source>
</evidence>